<dbReference type="Proteomes" id="UP000237347">
    <property type="component" value="Unassembled WGS sequence"/>
</dbReference>
<dbReference type="AlphaFoldDB" id="A0AAW0LGX6"/>
<evidence type="ECO:0000313" key="1">
    <source>
        <dbReference type="EMBL" id="KAK7849591.1"/>
    </source>
</evidence>
<proteinExistence type="predicted"/>
<dbReference type="EMBL" id="PKMF04000111">
    <property type="protein sequence ID" value="KAK7849591.1"/>
    <property type="molecule type" value="Genomic_DNA"/>
</dbReference>
<reference evidence="1 2" key="1">
    <citation type="journal article" date="2018" name="Sci. Data">
        <title>The draft genome sequence of cork oak.</title>
        <authorList>
            <person name="Ramos A.M."/>
            <person name="Usie A."/>
            <person name="Barbosa P."/>
            <person name="Barros P.M."/>
            <person name="Capote T."/>
            <person name="Chaves I."/>
            <person name="Simoes F."/>
            <person name="Abreu I."/>
            <person name="Carrasquinho I."/>
            <person name="Faro C."/>
            <person name="Guimaraes J.B."/>
            <person name="Mendonca D."/>
            <person name="Nobrega F."/>
            <person name="Rodrigues L."/>
            <person name="Saibo N.J.M."/>
            <person name="Varela M.C."/>
            <person name="Egas C."/>
            <person name="Matos J."/>
            <person name="Miguel C.M."/>
            <person name="Oliveira M.M."/>
            <person name="Ricardo C.P."/>
            <person name="Goncalves S."/>
        </authorList>
    </citation>
    <scope>NUCLEOTIDE SEQUENCE [LARGE SCALE GENOMIC DNA]</scope>
    <source>
        <strain evidence="2">cv. HL8</strain>
    </source>
</reference>
<protein>
    <submittedName>
        <fullName evidence="1">Ubp1-associated protein 2a</fullName>
    </submittedName>
</protein>
<organism evidence="1 2">
    <name type="scientific">Quercus suber</name>
    <name type="common">Cork oak</name>
    <dbReference type="NCBI Taxonomy" id="58331"/>
    <lineage>
        <taxon>Eukaryota</taxon>
        <taxon>Viridiplantae</taxon>
        <taxon>Streptophyta</taxon>
        <taxon>Embryophyta</taxon>
        <taxon>Tracheophyta</taxon>
        <taxon>Spermatophyta</taxon>
        <taxon>Magnoliopsida</taxon>
        <taxon>eudicotyledons</taxon>
        <taxon>Gunneridae</taxon>
        <taxon>Pentapetalae</taxon>
        <taxon>rosids</taxon>
        <taxon>fabids</taxon>
        <taxon>Fagales</taxon>
        <taxon>Fagaceae</taxon>
        <taxon>Quercus</taxon>
    </lineage>
</organism>
<comment type="caution">
    <text evidence="1">The sequence shown here is derived from an EMBL/GenBank/DDBJ whole genome shotgun (WGS) entry which is preliminary data.</text>
</comment>
<gene>
    <name evidence="1" type="primary">UBA2A_8</name>
    <name evidence="1" type="ORF">CFP56_002673</name>
</gene>
<accession>A0AAW0LGX6</accession>
<feature type="non-terminal residue" evidence="1">
    <location>
        <position position="1"/>
    </location>
</feature>
<sequence>STSTSVDTHGDDNNDEPQILLEPFSKDQIINLLYEATDKHRDVADQIRKVVDEDPTHRKIFIHGLGWDTTVKTLIAVFKEWVF</sequence>
<keyword evidence="2" id="KW-1185">Reference proteome</keyword>
<name>A0AAW0LGX6_QUESU</name>
<evidence type="ECO:0000313" key="2">
    <source>
        <dbReference type="Proteomes" id="UP000237347"/>
    </source>
</evidence>